<evidence type="ECO:0000313" key="1">
    <source>
        <dbReference type="EMBL" id="KAK3701608.1"/>
    </source>
</evidence>
<sequence>MSESQISLLGAMDESRESEPSTISGNQMVASRSLLMDEEFSLVDETPDPPFFDKLPAEIRNMVYDFAFGHRGSEAFKVVIKRNWALERMEARKNRHYRSLHQTAQPIEPFPECPFTAMGVSQRFYVEAASHWLRETVLDFHKPKHLEAFIGALRPSLAASITRIHVNWPDIWHTESGFAKLGPCCGLRLLSLTLNEGLHVFEDKLYFVDDLGEPEFRQLRFVSQLLAGPSLTSVTLLPGVSEHVDGEKEIQQWHKNLKALEDYINEALKDQKGDQCTARLYRGTGSLFSLVTSVFLRATKPGERGAPKSTISRASRSARDSSCGVALHAAFLL</sequence>
<evidence type="ECO:0000313" key="2">
    <source>
        <dbReference type="Proteomes" id="UP001281147"/>
    </source>
</evidence>
<accession>A0ACC3MQV6</accession>
<dbReference type="Proteomes" id="UP001281147">
    <property type="component" value="Unassembled WGS sequence"/>
</dbReference>
<name>A0ACC3MQV6_9PEZI</name>
<proteinExistence type="predicted"/>
<organism evidence="1 2">
    <name type="scientific">Vermiconidia calcicola</name>
    <dbReference type="NCBI Taxonomy" id="1690605"/>
    <lineage>
        <taxon>Eukaryota</taxon>
        <taxon>Fungi</taxon>
        <taxon>Dikarya</taxon>
        <taxon>Ascomycota</taxon>
        <taxon>Pezizomycotina</taxon>
        <taxon>Dothideomycetes</taxon>
        <taxon>Dothideomycetidae</taxon>
        <taxon>Mycosphaerellales</taxon>
        <taxon>Extremaceae</taxon>
        <taxon>Vermiconidia</taxon>
    </lineage>
</organism>
<comment type="caution">
    <text evidence="1">The sequence shown here is derived from an EMBL/GenBank/DDBJ whole genome shotgun (WGS) entry which is preliminary data.</text>
</comment>
<keyword evidence="2" id="KW-1185">Reference proteome</keyword>
<protein>
    <submittedName>
        <fullName evidence="1">Uncharacterized protein</fullName>
    </submittedName>
</protein>
<gene>
    <name evidence="1" type="ORF">LTR37_015359</name>
</gene>
<reference evidence="1" key="1">
    <citation type="submission" date="2023-07" db="EMBL/GenBank/DDBJ databases">
        <title>Black Yeasts Isolated from many extreme environments.</title>
        <authorList>
            <person name="Coleine C."/>
            <person name="Stajich J.E."/>
            <person name="Selbmann L."/>
        </authorList>
    </citation>
    <scope>NUCLEOTIDE SEQUENCE</scope>
    <source>
        <strain evidence="1">CCFEE 5714</strain>
    </source>
</reference>
<dbReference type="EMBL" id="JAUTXU010000171">
    <property type="protein sequence ID" value="KAK3701608.1"/>
    <property type="molecule type" value="Genomic_DNA"/>
</dbReference>